<dbReference type="AlphaFoldDB" id="A0A231GSP8"/>
<comment type="caution">
    <text evidence="1">The sequence shown here is derived from an EMBL/GenBank/DDBJ whole genome shotgun (WGS) entry which is preliminary data.</text>
</comment>
<dbReference type="Proteomes" id="UP000215506">
    <property type="component" value="Unassembled WGS sequence"/>
</dbReference>
<proteinExistence type="predicted"/>
<gene>
    <name evidence="1" type="ORF">B7C42_08324</name>
</gene>
<reference evidence="1 2" key="1">
    <citation type="submission" date="2017-07" db="EMBL/GenBank/DDBJ databases">
        <title>First draft Genome Sequence of Nocardia cerradoensis isolated from human infection.</title>
        <authorList>
            <person name="Carrasco G."/>
        </authorList>
    </citation>
    <scope>NUCLEOTIDE SEQUENCE [LARGE SCALE GENOMIC DNA]</scope>
    <source>
        <strain evidence="1 2">CNM20130759</strain>
    </source>
</reference>
<name>A0A231GSP8_9NOCA</name>
<organism evidence="1 2">
    <name type="scientific">Nocardia cerradoensis</name>
    <dbReference type="NCBI Taxonomy" id="85688"/>
    <lineage>
        <taxon>Bacteria</taxon>
        <taxon>Bacillati</taxon>
        <taxon>Actinomycetota</taxon>
        <taxon>Actinomycetes</taxon>
        <taxon>Mycobacteriales</taxon>
        <taxon>Nocardiaceae</taxon>
        <taxon>Nocardia</taxon>
    </lineage>
</organism>
<evidence type="ECO:0000313" key="2">
    <source>
        <dbReference type="Proteomes" id="UP000215506"/>
    </source>
</evidence>
<protein>
    <submittedName>
        <fullName evidence="1">Uncharacterized protein</fullName>
    </submittedName>
</protein>
<accession>A0A231GSP8</accession>
<dbReference type="EMBL" id="NGAF01000163">
    <property type="protein sequence ID" value="OXR39608.1"/>
    <property type="molecule type" value="Genomic_DNA"/>
</dbReference>
<keyword evidence="2" id="KW-1185">Reference proteome</keyword>
<evidence type="ECO:0000313" key="1">
    <source>
        <dbReference type="EMBL" id="OXR39608.1"/>
    </source>
</evidence>
<sequence>MPVGGFDDVSGSGNVVLWDKNRAGAFFEALADDRQIPDDLLTR</sequence>